<dbReference type="EMBL" id="KL197747">
    <property type="protein sequence ID" value="KDQ51530.1"/>
    <property type="molecule type" value="Genomic_DNA"/>
</dbReference>
<dbReference type="AlphaFoldDB" id="A0A067PCH9"/>
<sequence length="121" mass="13486">MVLSSFMDAVLSLFTEFDMLKKPSETFEVEAKHLLDQTKVALTILLAFFAVEVTFSNNSFATALAGTLIMFTYNLYTIYQLHESAHLKVSGPPSSPPFYALTMTTYDRVILTSLDIGPSPY</sequence>
<accession>A0A067PCH9</accession>
<dbReference type="HOGENOM" id="CLU_2038420_0_0_1"/>
<name>A0A067PCH9_9AGAM</name>
<evidence type="ECO:0000313" key="1">
    <source>
        <dbReference type="EMBL" id="KDQ51530.1"/>
    </source>
</evidence>
<keyword evidence="2" id="KW-1185">Reference proteome</keyword>
<protein>
    <submittedName>
        <fullName evidence="1">Uncharacterized protein</fullName>
    </submittedName>
</protein>
<evidence type="ECO:0000313" key="2">
    <source>
        <dbReference type="Proteomes" id="UP000027265"/>
    </source>
</evidence>
<dbReference type="InParanoid" id="A0A067PCH9"/>
<reference evidence="2" key="1">
    <citation type="journal article" date="2014" name="Proc. Natl. Acad. Sci. U.S.A.">
        <title>Extensive sampling of basidiomycete genomes demonstrates inadequacy of the white-rot/brown-rot paradigm for wood decay fungi.</title>
        <authorList>
            <person name="Riley R."/>
            <person name="Salamov A.A."/>
            <person name="Brown D.W."/>
            <person name="Nagy L.G."/>
            <person name="Floudas D."/>
            <person name="Held B.W."/>
            <person name="Levasseur A."/>
            <person name="Lombard V."/>
            <person name="Morin E."/>
            <person name="Otillar R."/>
            <person name="Lindquist E.A."/>
            <person name="Sun H."/>
            <person name="LaButti K.M."/>
            <person name="Schmutz J."/>
            <person name="Jabbour D."/>
            <person name="Luo H."/>
            <person name="Baker S.E."/>
            <person name="Pisabarro A.G."/>
            <person name="Walton J.D."/>
            <person name="Blanchette R.A."/>
            <person name="Henrissat B."/>
            <person name="Martin F."/>
            <person name="Cullen D."/>
            <person name="Hibbett D.S."/>
            <person name="Grigoriev I.V."/>
        </authorList>
    </citation>
    <scope>NUCLEOTIDE SEQUENCE [LARGE SCALE GENOMIC DNA]</scope>
    <source>
        <strain evidence="2">MUCL 33604</strain>
    </source>
</reference>
<organism evidence="1 2">
    <name type="scientific">Jaapia argillacea MUCL 33604</name>
    <dbReference type="NCBI Taxonomy" id="933084"/>
    <lineage>
        <taxon>Eukaryota</taxon>
        <taxon>Fungi</taxon>
        <taxon>Dikarya</taxon>
        <taxon>Basidiomycota</taxon>
        <taxon>Agaricomycotina</taxon>
        <taxon>Agaricomycetes</taxon>
        <taxon>Agaricomycetidae</taxon>
        <taxon>Jaapiales</taxon>
        <taxon>Jaapiaceae</taxon>
        <taxon>Jaapia</taxon>
    </lineage>
</organism>
<gene>
    <name evidence="1" type="ORF">JAAARDRAFT_40983</name>
</gene>
<proteinExistence type="predicted"/>
<dbReference type="Proteomes" id="UP000027265">
    <property type="component" value="Unassembled WGS sequence"/>
</dbReference>